<dbReference type="PANTHER" id="PTHR46957">
    <property type="entry name" value="CYTOKINE RECEPTOR"/>
    <property type="match status" value="1"/>
</dbReference>
<feature type="domain" description="Tyrosine-protein phosphatase" evidence="17">
    <location>
        <begin position="1438"/>
        <end position="1578"/>
    </location>
</feature>
<protein>
    <recommendedName>
        <fullName evidence="3">protein-tyrosine-phosphatase</fullName>
        <ecNumber evidence="3">3.1.3.48</ecNumber>
    </recommendedName>
</protein>
<evidence type="ECO:0000256" key="8">
    <source>
        <dbReference type="ARBA" id="ARBA00022912"/>
    </source>
</evidence>
<dbReference type="SMART" id="SM00060">
    <property type="entry name" value="FN3"/>
    <property type="match status" value="7"/>
</dbReference>
<keyword evidence="6" id="KW-0677">Repeat</keyword>
<dbReference type="SUPFAM" id="SSF52799">
    <property type="entry name" value="(Phosphotyrosine protein) phosphatases II"/>
    <property type="match status" value="2"/>
</dbReference>
<dbReference type="FunFam" id="2.60.40.10:FF:000015">
    <property type="entry name" value="receptor-type tyrosine-protein phosphatase delta isoform X2"/>
    <property type="match status" value="1"/>
</dbReference>
<dbReference type="InterPro" id="IPR003598">
    <property type="entry name" value="Ig_sub2"/>
</dbReference>
<feature type="domain" description="Fibronectin type-III" evidence="19">
    <location>
        <begin position="580"/>
        <end position="674"/>
    </location>
</feature>
<dbReference type="Proteomes" id="UP000694388">
    <property type="component" value="Unplaced"/>
</dbReference>
<keyword evidence="21" id="KW-1185">Reference proteome</keyword>
<dbReference type="Gene3D" id="2.60.40.10">
    <property type="entry name" value="Immunoglobulins"/>
    <property type="match status" value="10"/>
</dbReference>
<feature type="domain" description="Ig-like" evidence="18">
    <location>
        <begin position="205"/>
        <end position="287"/>
    </location>
</feature>
<evidence type="ECO:0000256" key="16">
    <source>
        <dbReference type="SAM" id="MobiDB-lite"/>
    </source>
</evidence>
<dbReference type="FunFam" id="2.60.40.10:FF:000027">
    <property type="entry name" value="receptor-type tyrosine-protein phosphatase delta isoform X1"/>
    <property type="match status" value="1"/>
</dbReference>
<evidence type="ECO:0000256" key="2">
    <source>
        <dbReference type="ARBA" id="ARBA00010504"/>
    </source>
</evidence>
<feature type="domain" description="Fibronectin type-III" evidence="19">
    <location>
        <begin position="679"/>
        <end position="778"/>
    </location>
</feature>
<dbReference type="PROSITE" id="PS50835">
    <property type="entry name" value="IG_LIKE"/>
    <property type="match status" value="3"/>
</dbReference>
<dbReference type="Pfam" id="PF00041">
    <property type="entry name" value="fn3"/>
    <property type="match status" value="7"/>
</dbReference>
<comment type="catalytic activity">
    <reaction evidence="15">
        <text>O-phospho-L-tyrosyl-[protein] + H2O = L-tyrosyl-[protein] + phosphate</text>
        <dbReference type="Rhea" id="RHEA:10684"/>
        <dbReference type="Rhea" id="RHEA-COMP:10136"/>
        <dbReference type="Rhea" id="RHEA-COMP:20101"/>
        <dbReference type="ChEBI" id="CHEBI:15377"/>
        <dbReference type="ChEBI" id="CHEBI:43474"/>
        <dbReference type="ChEBI" id="CHEBI:46858"/>
        <dbReference type="ChEBI" id="CHEBI:61978"/>
        <dbReference type="EC" id="3.1.3.48"/>
    </reaction>
</comment>
<keyword evidence="11" id="KW-1015">Disulfide bond</keyword>
<dbReference type="SUPFAM" id="SSF49265">
    <property type="entry name" value="Fibronectin type III"/>
    <property type="match status" value="4"/>
</dbReference>
<dbReference type="InterPro" id="IPR003961">
    <property type="entry name" value="FN3_dom"/>
</dbReference>
<dbReference type="PANTHER" id="PTHR46957:SF6">
    <property type="entry name" value="PROTEIN-TYROSINE-PHOSPHATASE"/>
    <property type="match status" value="1"/>
</dbReference>
<dbReference type="SMART" id="SM00194">
    <property type="entry name" value="PTPc"/>
    <property type="match status" value="1"/>
</dbReference>
<dbReference type="EC" id="3.1.3.48" evidence="3"/>
<evidence type="ECO:0000256" key="9">
    <source>
        <dbReference type="ARBA" id="ARBA00022989"/>
    </source>
</evidence>
<keyword evidence="12" id="KW-0675">Receptor</keyword>
<feature type="domain" description="Ig-like" evidence="18">
    <location>
        <begin position="9"/>
        <end position="98"/>
    </location>
</feature>
<dbReference type="InterPro" id="IPR036179">
    <property type="entry name" value="Ig-like_dom_sf"/>
</dbReference>
<keyword evidence="14" id="KW-0393">Immunoglobulin domain</keyword>
<dbReference type="GO" id="GO:0004725">
    <property type="term" value="F:protein tyrosine phosphatase activity"/>
    <property type="evidence" value="ECO:0007669"/>
    <property type="project" value="UniProtKB-EC"/>
</dbReference>
<feature type="domain" description="Tyrosine-protein phosphatase" evidence="17">
    <location>
        <begin position="1240"/>
        <end position="1435"/>
    </location>
</feature>
<dbReference type="FunFam" id="3.90.190.10:FF:000210">
    <property type="entry name" value="Receptor-type tyrosine-protein phosphatase delta isoform x2"/>
    <property type="match status" value="1"/>
</dbReference>
<dbReference type="PRINTS" id="PR00700">
    <property type="entry name" value="PRTYPHPHTASE"/>
</dbReference>
<dbReference type="Gene3D" id="3.90.190.10">
    <property type="entry name" value="Protein tyrosine phosphatase superfamily"/>
    <property type="match status" value="2"/>
</dbReference>
<dbReference type="PROSITE" id="PS50853">
    <property type="entry name" value="FN3"/>
    <property type="match status" value="7"/>
</dbReference>
<dbReference type="CDD" id="cd00063">
    <property type="entry name" value="FN3"/>
    <property type="match status" value="7"/>
</dbReference>
<keyword evidence="7" id="KW-0378">Hydrolase</keyword>
<evidence type="ECO:0000256" key="5">
    <source>
        <dbReference type="ARBA" id="ARBA00022729"/>
    </source>
</evidence>
<feature type="domain" description="Ig-like" evidence="18">
    <location>
        <begin position="108"/>
        <end position="197"/>
    </location>
</feature>
<organism evidence="20 21">
    <name type="scientific">Eptatretus burgeri</name>
    <name type="common">Inshore hagfish</name>
    <dbReference type="NCBI Taxonomy" id="7764"/>
    <lineage>
        <taxon>Eukaryota</taxon>
        <taxon>Metazoa</taxon>
        <taxon>Chordata</taxon>
        <taxon>Craniata</taxon>
        <taxon>Vertebrata</taxon>
        <taxon>Cyclostomata</taxon>
        <taxon>Myxini</taxon>
        <taxon>Myxiniformes</taxon>
        <taxon>Myxinidae</taxon>
        <taxon>Eptatretinae</taxon>
        <taxon>Eptatretus</taxon>
    </lineage>
</organism>
<evidence type="ECO:0000256" key="3">
    <source>
        <dbReference type="ARBA" id="ARBA00013064"/>
    </source>
</evidence>
<feature type="domain" description="Fibronectin type-III" evidence="19">
    <location>
        <begin position="779"/>
        <end position="876"/>
    </location>
</feature>
<reference evidence="20" key="2">
    <citation type="submission" date="2025-09" db="UniProtKB">
        <authorList>
            <consortium name="Ensembl"/>
        </authorList>
    </citation>
    <scope>IDENTIFICATION</scope>
</reference>
<dbReference type="FunFam" id="2.60.40.10:FF:000010">
    <property type="entry name" value="receptor-type tyrosine-protein phosphatase delta isoform X1"/>
    <property type="match status" value="1"/>
</dbReference>
<feature type="domain" description="Fibronectin type-III" evidence="19">
    <location>
        <begin position="878"/>
        <end position="974"/>
    </location>
</feature>
<feature type="domain" description="Fibronectin type-III" evidence="19">
    <location>
        <begin position="386"/>
        <end position="481"/>
    </location>
</feature>
<dbReference type="GeneTree" id="ENSGT00940000155060"/>
<dbReference type="GO" id="GO:0005886">
    <property type="term" value="C:plasma membrane"/>
    <property type="evidence" value="ECO:0007669"/>
    <property type="project" value="UniProtKB-ARBA"/>
</dbReference>
<keyword evidence="4" id="KW-0812">Transmembrane</keyword>
<dbReference type="SMART" id="SM00409">
    <property type="entry name" value="IG"/>
    <property type="match status" value="3"/>
</dbReference>
<evidence type="ECO:0000259" key="19">
    <source>
        <dbReference type="PROSITE" id="PS50853"/>
    </source>
</evidence>
<keyword evidence="5" id="KW-0732">Signal</keyword>
<keyword evidence="13" id="KW-0325">Glycoprotein</keyword>
<keyword evidence="9" id="KW-1133">Transmembrane helix</keyword>
<dbReference type="SMART" id="SM00408">
    <property type="entry name" value="IGc2"/>
    <property type="match status" value="3"/>
</dbReference>
<dbReference type="GO" id="GO:0050808">
    <property type="term" value="P:synapse organization"/>
    <property type="evidence" value="ECO:0007669"/>
    <property type="project" value="UniProtKB-ARBA"/>
</dbReference>
<dbReference type="InterPro" id="IPR050713">
    <property type="entry name" value="RTP_Phos/Ushers"/>
</dbReference>
<dbReference type="SUPFAM" id="SSF48726">
    <property type="entry name" value="Immunoglobulin"/>
    <property type="match status" value="3"/>
</dbReference>
<dbReference type="FunFam" id="2.60.40.10:FF:000036">
    <property type="entry name" value="receptor-type tyrosine-protein phosphatase delta isoform X1"/>
    <property type="match status" value="1"/>
</dbReference>
<dbReference type="Ensembl" id="ENSEBUT00000010546.1">
    <property type="protein sequence ID" value="ENSEBUP00000010009.1"/>
    <property type="gene ID" value="ENSEBUG00000006381.1"/>
</dbReference>
<feature type="domain" description="Fibronectin type-III" evidence="19">
    <location>
        <begin position="294"/>
        <end position="384"/>
    </location>
</feature>
<dbReference type="FunFam" id="2.60.40.10:FF:000068">
    <property type="entry name" value="receptor-type tyrosine-protein phosphatase delta isoform X1"/>
    <property type="match status" value="1"/>
</dbReference>
<evidence type="ECO:0000256" key="12">
    <source>
        <dbReference type="ARBA" id="ARBA00023170"/>
    </source>
</evidence>
<dbReference type="FunFam" id="2.60.40.10:FF:000023">
    <property type="entry name" value="receptor-type tyrosine-protein phosphatase delta isoform X2"/>
    <property type="match status" value="1"/>
</dbReference>
<evidence type="ECO:0000259" key="18">
    <source>
        <dbReference type="PROSITE" id="PS50835"/>
    </source>
</evidence>
<feature type="domain" description="Fibronectin type-III" evidence="19">
    <location>
        <begin position="485"/>
        <end position="575"/>
    </location>
</feature>
<sequence>VLRMHSEDIKFTQLPEDQTGVSGGVASFVCIANGDPRPHITWTKKGQKVSSQRFEVIQFSEGLGSVLRIQPLRTPSDDGIYQCTISNGLGEVTKISISPRDSLPRGFPRIEKGPELRVVERAHTAILLCAASGQPEPEISWFKDFLPVDTNRRDGRIRLLLAGALQIENSNESDEGKYECVATNSLGTLYSAPANLIVKVRTTPPRFTVLPSGQEVMPGGGVNLTCVAIGNPMPFVKWLEGERELTSTDDPPVSRSVLELTGIKTSANYTCLAMSSLGIIEAVAQVTVKALPKPPSTPLVTETTATSVTLTWASGNSEPVSYYAIQYRVIAHQGAYQDIDGIATTRYTVGGLGPFTLYEFRVLGVNSIGRGQPSPIVETRTGEQAPSSPPQRVQMLSSSTMAITWDDPQEPNGQIKGYRVYYTSNTDLPVSNWNMHNIEGSRFDTVEGLTPRALYTVRVLAFTSVGDGPLSRPVNIKANMKVPSQPMNFKAQAEPDRTVLLSWTPPRYSQKIIGYNLRFQTKEDTEEQQLSIEPTMTHIMENLRPNTQYMFRLAARSEHGLGAFTPPVIVTTMQSPPTASPHDIHCQPVGSMGLRVSWEPPPEATAGGEITAYGLRYRTVGGSWQGPLLLPPSPRVYILRNLNKWTRYEVALQAHTAVGPGPESTPVAAQTEEDVPSGPPRQVRAQEINSTAIRVSWRSPPASQHHGQIRGYQIHWVHLEGSEPREPPRLQDLMLSEEQEVVVSGLRPETTYSVIVAAYTTKGDGAHSRSELVTTGPPVPSAPPLQVTLIKDTTAQLKWQPPSITHGTLLGYHLLYGRADGEEPPTSLDLPPSDLRRGITNLHQGATYTFQLTAKNPAGFGEQSEVTVKTPGAAPTGAPMGLVVTGLSSQEAELRWEPPTISQRNGHLTGYSVAYREIGEAGEAGETVANVKNKPETHLLGLKPDTVYTARVWARNSHGAGPDSGSIQFRTATADQGNLKNFLASPSAIVCDNGLSVVVEGTATQKLITPLDPDTKYSFILMNRGSAPRSLQQTVAARTAPNVLRSRPSFLTEVNEEGQAKITMPAPPPAGLLVRAYYLVVLRLSRVGKLANLPWSSPDEMELQKLHKTIFGSDESWRQPRSPMEWDGGQPYITARLDSLTKEFTLGDDHKYGGFHNRRLQPDFEYTFFVVADIGGSDTVRSASVLFHCLFVHVVFGSVLCNDMHSMNICSPGMMNHPPIPVEELDDHVERLLANDGLRFSQEYESIDPGQQFTWEHSNMDVNKAKNRYANVVAYDHSRVPLSIIEGVPSSDYINANYMDGYRRQNAYIATQGPMPETFADFWRMVWEQRSATIVTMTRLEERGRVKCDQYWPSRGVENYGQMQVSLIDTMELATYSIRSFALCKVGSTEQRELKQFQFTSWPDHGVPEHPTPFLSFLRRVRQADPLDSGPMVVHSFRNRAENDIVLYSMTFQKCLGPICSHGSGITWQRYAQQKAYIATQGPLAETTEDFWRMLWEQNSTIVVMLTKLREMGREKCYQYWPAERSARYQYFVVDPVAEYNMPQYILREFKVTDARVSFCMHIIYFGLMYEPQQVSVWGLFDHYRVGIAQSTCRRSCSQWR</sequence>
<evidence type="ECO:0000259" key="17">
    <source>
        <dbReference type="PROSITE" id="PS50055"/>
    </source>
</evidence>
<evidence type="ECO:0000256" key="10">
    <source>
        <dbReference type="ARBA" id="ARBA00023136"/>
    </source>
</evidence>
<dbReference type="InterPro" id="IPR029021">
    <property type="entry name" value="Prot-tyrosine_phosphatase-like"/>
</dbReference>
<evidence type="ECO:0000256" key="15">
    <source>
        <dbReference type="ARBA" id="ARBA00051722"/>
    </source>
</evidence>
<comment type="similarity">
    <text evidence="2">Belongs to the protein-tyrosine phosphatase family. Receptor class 2A subfamily.</text>
</comment>
<dbReference type="Pfam" id="PF00102">
    <property type="entry name" value="Y_phosphatase"/>
    <property type="match status" value="2"/>
</dbReference>
<evidence type="ECO:0000256" key="1">
    <source>
        <dbReference type="ARBA" id="ARBA00004479"/>
    </source>
</evidence>
<comment type="subcellular location">
    <subcellularLocation>
        <location evidence="1">Membrane</location>
        <topology evidence="1">Single-pass type I membrane protein</topology>
    </subcellularLocation>
</comment>
<dbReference type="InterPro" id="IPR036116">
    <property type="entry name" value="FN3_sf"/>
</dbReference>
<dbReference type="Pfam" id="PF07679">
    <property type="entry name" value="I-set"/>
    <property type="match status" value="2"/>
</dbReference>
<dbReference type="CDD" id="cd00096">
    <property type="entry name" value="Ig"/>
    <property type="match status" value="1"/>
</dbReference>
<dbReference type="InterPro" id="IPR003599">
    <property type="entry name" value="Ig_sub"/>
</dbReference>
<keyword evidence="10" id="KW-0472">Membrane</keyword>
<evidence type="ECO:0000256" key="13">
    <source>
        <dbReference type="ARBA" id="ARBA00023180"/>
    </source>
</evidence>
<evidence type="ECO:0000256" key="14">
    <source>
        <dbReference type="ARBA" id="ARBA00023319"/>
    </source>
</evidence>
<evidence type="ECO:0000256" key="11">
    <source>
        <dbReference type="ARBA" id="ARBA00023157"/>
    </source>
</evidence>
<dbReference type="InterPro" id="IPR000242">
    <property type="entry name" value="PTP_cat"/>
</dbReference>
<feature type="region of interest" description="Disordered" evidence="16">
    <location>
        <begin position="657"/>
        <end position="682"/>
    </location>
</feature>
<reference evidence="20" key="1">
    <citation type="submission" date="2025-08" db="UniProtKB">
        <authorList>
            <consortium name="Ensembl"/>
        </authorList>
    </citation>
    <scope>IDENTIFICATION</scope>
</reference>
<dbReference type="PRINTS" id="PR00014">
    <property type="entry name" value="FNTYPEIII"/>
</dbReference>
<keyword evidence="8" id="KW-0904">Protein phosphatase</keyword>
<dbReference type="InterPro" id="IPR007110">
    <property type="entry name" value="Ig-like_dom"/>
</dbReference>
<evidence type="ECO:0000256" key="6">
    <source>
        <dbReference type="ARBA" id="ARBA00022737"/>
    </source>
</evidence>
<proteinExistence type="inferred from homology"/>
<dbReference type="InterPro" id="IPR013783">
    <property type="entry name" value="Ig-like_fold"/>
</dbReference>
<accession>A0A8C4Q4Q6</accession>
<evidence type="ECO:0000256" key="4">
    <source>
        <dbReference type="ARBA" id="ARBA00022692"/>
    </source>
</evidence>
<dbReference type="PROSITE" id="PS50055">
    <property type="entry name" value="TYR_PHOSPHATASE_PTP"/>
    <property type="match status" value="2"/>
</dbReference>
<dbReference type="FunFam" id="2.60.40.10:FF:000028">
    <property type="entry name" value="Neuronal cell adhesion molecule"/>
    <property type="match status" value="1"/>
</dbReference>
<dbReference type="Pfam" id="PF13927">
    <property type="entry name" value="Ig_3"/>
    <property type="match status" value="1"/>
</dbReference>
<evidence type="ECO:0000313" key="21">
    <source>
        <dbReference type="Proteomes" id="UP000694388"/>
    </source>
</evidence>
<evidence type="ECO:0000256" key="7">
    <source>
        <dbReference type="ARBA" id="ARBA00022801"/>
    </source>
</evidence>
<dbReference type="FunFam" id="2.60.40.10:FF:000082">
    <property type="entry name" value="receptor-type tyrosine-protein phosphatase delta isoform X2"/>
    <property type="match status" value="1"/>
</dbReference>
<dbReference type="InterPro" id="IPR013098">
    <property type="entry name" value="Ig_I-set"/>
</dbReference>
<dbReference type="FunFam" id="2.60.40.10:FF:000066">
    <property type="entry name" value="receptor-type tyrosine-protein phosphatase delta isoform X1"/>
    <property type="match status" value="1"/>
</dbReference>
<name>A0A8C4Q4Q6_EPTBU</name>
<evidence type="ECO:0000313" key="20">
    <source>
        <dbReference type="Ensembl" id="ENSEBUP00000010009.1"/>
    </source>
</evidence>